<dbReference type="STRING" id="501024.RTCCBAU85039_5185"/>
<dbReference type="GO" id="GO:0009432">
    <property type="term" value="P:SOS response"/>
    <property type="evidence" value="ECO:0007669"/>
    <property type="project" value="TreeGrafter"/>
</dbReference>
<keyword evidence="5 15" id="KW-0548">Nucleotidyltransferase</keyword>
<evidence type="ECO:0000256" key="7">
    <source>
        <dbReference type="ARBA" id="ARBA00022723"/>
    </source>
</evidence>
<sequence>MKKFHGVGPATAEKMHRLGIETGADIKERSVEFLTQHFGKAGTYFYGIARGLDTREVQPDRERKSIGAEDTFTEDVFELETAREQLHPLVSKVCQFCSNNDTGGKTVTLKVKYSDFQTITRSRTSPVANRTEASVWMVLEPLLQSVFPTRKGIRLLGISLGILEGADQNTQLDLAL</sequence>
<dbReference type="Pfam" id="PF21999">
    <property type="entry name" value="IMS_HHH_1"/>
    <property type="match status" value="1"/>
</dbReference>
<evidence type="ECO:0000256" key="12">
    <source>
        <dbReference type="ARBA" id="ARBA00049244"/>
    </source>
</evidence>
<dbReference type="GO" id="GO:0005829">
    <property type="term" value="C:cytosol"/>
    <property type="evidence" value="ECO:0007669"/>
    <property type="project" value="TreeGrafter"/>
</dbReference>
<dbReference type="InterPro" id="IPR036775">
    <property type="entry name" value="DNA_pol_Y-fam_lit_finger_sf"/>
</dbReference>
<dbReference type="PANTHER" id="PTHR11076">
    <property type="entry name" value="DNA REPAIR POLYMERASE UMUC / TRANSFERASE FAMILY MEMBER"/>
    <property type="match status" value="1"/>
</dbReference>
<evidence type="ECO:0000313" key="15">
    <source>
        <dbReference type="EMBL" id="SEI14999.1"/>
    </source>
</evidence>
<evidence type="ECO:0000256" key="10">
    <source>
        <dbReference type="ARBA" id="ARBA00022932"/>
    </source>
</evidence>
<evidence type="ECO:0000313" key="18">
    <source>
        <dbReference type="Proteomes" id="UP000198939"/>
    </source>
</evidence>
<dbReference type="Gene3D" id="3.30.1490.100">
    <property type="entry name" value="DNA polymerase, Y-family, little finger domain"/>
    <property type="match status" value="1"/>
</dbReference>
<dbReference type="EMBL" id="FOCV01000028">
    <property type="protein sequence ID" value="SEO89566.1"/>
    <property type="molecule type" value="Genomic_DNA"/>
</dbReference>
<dbReference type="InterPro" id="IPR050116">
    <property type="entry name" value="DNA_polymerase-Y"/>
</dbReference>
<dbReference type="InterPro" id="IPR043502">
    <property type="entry name" value="DNA/RNA_pol_sf"/>
</dbReference>
<keyword evidence="4 15" id="KW-0808">Transferase</keyword>
<dbReference type="SUPFAM" id="SSF56672">
    <property type="entry name" value="DNA/RNA polymerases"/>
    <property type="match status" value="1"/>
</dbReference>
<dbReference type="GO" id="GO:0003684">
    <property type="term" value="F:damaged DNA binding"/>
    <property type="evidence" value="ECO:0007669"/>
    <property type="project" value="InterPro"/>
</dbReference>
<dbReference type="SUPFAM" id="SSF100879">
    <property type="entry name" value="Lesion bypass DNA polymerase (Y-family), little finger domain"/>
    <property type="match status" value="1"/>
</dbReference>
<evidence type="ECO:0000256" key="11">
    <source>
        <dbReference type="ARBA" id="ARBA00023204"/>
    </source>
</evidence>
<dbReference type="Pfam" id="PF11799">
    <property type="entry name" value="IMS_C"/>
    <property type="match status" value="1"/>
</dbReference>
<evidence type="ECO:0000259" key="13">
    <source>
        <dbReference type="Pfam" id="PF11799"/>
    </source>
</evidence>
<evidence type="ECO:0000256" key="6">
    <source>
        <dbReference type="ARBA" id="ARBA00022705"/>
    </source>
</evidence>
<keyword evidence="11" id="KW-0234">DNA repair</keyword>
<dbReference type="PANTHER" id="PTHR11076:SF33">
    <property type="entry name" value="DNA POLYMERASE KAPPA"/>
    <property type="match status" value="1"/>
</dbReference>
<reference evidence="15" key="2">
    <citation type="submission" date="2016-10" db="EMBL/GenBank/DDBJ databases">
        <authorList>
            <person name="de Groot N.N."/>
        </authorList>
    </citation>
    <scope>NUCLEOTIDE SEQUENCE [LARGE SCALE GENOMIC DNA]</scope>
    <source>
        <strain evidence="15">CCBAU85039</strain>
    </source>
</reference>
<keyword evidence="3" id="KW-0515">Mutator protein</keyword>
<accession>A0A1H8TFN3</accession>
<feature type="domain" description="DNA polymerase Y-family little finger" evidence="13">
    <location>
        <begin position="63"/>
        <end position="174"/>
    </location>
</feature>
<dbReference type="EC" id="2.7.7.7" evidence="2"/>
<dbReference type="EMBL" id="FNXB01000037">
    <property type="protein sequence ID" value="SEI14999.1"/>
    <property type="molecule type" value="Genomic_DNA"/>
</dbReference>
<comment type="catalytic activity">
    <reaction evidence="12">
        <text>DNA(n) + a 2'-deoxyribonucleoside 5'-triphosphate = DNA(n+1) + diphosphate</text>
        <dbReference type="Rhea" id="RHEA:22508"/>
        <dbReference type="Rhea" id="RHEA-COMP:17339"/>
        <dbReference type="Rhea" id="RHEA-COMP:17340"/>
        <dbReference type="ChEBI" id="CHEBI:33019"/>
        <dbReference type="ChEBI" id="CHEBI:61560"/>
        <dbReference type="ChEBI" id="CHEBI:173112"/>
        <dbReference type="EC" id="2.7.7.7"/>
    </reaction>
</comment>
<comment type="similarity">
    <text evidence="1">Belongs to the DNA polymerase type-Y family.</text>
</comment>
<evidence type="ECO:0000256" key="4">
    <source>
        <dbReference type="ARBA" id="ARBA00022679"/>
    </source>
</evidence>
<keyword evidence="10" id="KW-0239">DNA-directed DNA polymerase</keyword>
<dbReference type="GO" id="GO:0003887">
    <property type="term" value="F:DNA-directed DNA polymerase activity"/>
    <property type="evidence" value="ECO:0007669"/>
    <property type="project" value="UniProtKB-KW"/>
</dbReference>
<evidence type="ECO:0000256" key="3">
    <source>
        <dbReference type="ARBA" id="ARBA00022457"/>
    </source>
</evidence>
<proteinExistence type="inferred from homology"/>
<dbReference type="GO" id="GO:0042276">
    <property type="term" value="P:error-prone translesion synthesis"/>
    <property type="evidence" value="ECO:0007669"/>
    <property type="project" value="TreeGrafter"/>
</dbReference>
<protein>
    <recommendedName>
        <fullName evidence="2">DNA-directed DNA polymerase</fullName>
        <ecNumber evidence="2">2.7.7.7</ecNumber>
    </recommendedName>
</protein>
<name>A0A1H8TFN3_9HYPH</name>
<evidence type="ECO:0000313" key="16">
    <source>
        <dbReference type="EMBL" id="SEO89566.1"/>
    </source>
</evidence>
<evidence type="ECO:0000256" key="5">
    <source>
        <dbReference type="ARBA" id="ARBA00022695"/>
    </source>
</evidence>
<evidence type="ECO:0000313" key="17">
    <source>
        <dbReference type="Proteomes" id="UP000183063"/>
    </source>
</evidence>
<dbReference type="GO" id="GO:0046872">
    <property type="term" value="F:metal ion binding"/>
    <property type="evidence" value="ECO:0007669"/>
    <property type="project" value="UniProtKB-KW"/>
</dbReference>
<dbReference type="Gene3D" id="1.10.150.20">
    <property type="entry name" value="5' to 3' exonuclease, C-terminal subdomain"/>
    <property type="match status" value="1"/>
</dbReference>
<dbReference type="Proteomes" id="UP000198939">
    <property type="component" value="Unassembled WGS sequence"/>
</dbReference>
<evidence type="ECO:0000259" key="14">
    <source>
        <dbReference type="Pfam" id="PF21999"/>
    </source>
</evidence>
<dbReference type="AlphaFoldDB" id="A0A1H8TFN3"/>
<organism evidence="15 17">
    <name type="scientific">Rhizobium tibeticum</name>
    <dbReference type="NCBI Taxonomy" id="501024"/>
    <lineage>
        <taxon>Bacteria</taxon>
        <taxon>Pseudomonadati</taxon>
        <taxon>Pseudomonadota</taxon>
        <taxon>Alphaproteobacteria</taxon>
        <taxon>Hyphomicrobiales</taxon>
        <taxon>Rhizobiaceae</taxon>
        <taxon>Rhizobium/Agrobacterium group</taxon>
        <taxon>Rhizobium</taxon>
    </lineage>
</organism>
<reference evidence="16 18" key="1">
    <citation type="submission" date="2016-10" db="EMBL/GenBank/DDBJ databases">
        <authorList>
            <person name="Varghese N."/>
            <person name="Submissions S."/>
        </authorList>
    </citation>
    <scope>NUCLEOTIDE SEQUENCE [LARGE SCALE GENOMIC DNA]</scope>
    <source>
        <strain evidence="16 18">CGMCC 1.7071</strain>
    </source>
</reference>
<keyword evidence="8" id="KW-0227">DNA damage</keyword>
<dbReference type="GO" id="GO:0006260">
    <property type="term" value="P:DNA replication"/>
    <property type="evidence" value="ECO:0007669"/>
    <property type="project" value="UniProtKB-KW"/>
</dbReference>
<reference evidence="17" key="3">
    <citation type="submission" date="2016-10" db="EMBL/GenBank/DDBJ databases">
        <authorList>
            <person name="Wibberg D."/>
        </authorList>
    </citation>
    <scope>NUCLEOTIDE SEQUENCE [LARGE SCALE GENOMIC DNA]</scope>
</reference>
<dbReference type="InterPro" id="IPR053848">
    <property type="entry name" value="IMS_HHH_1"/>
</dbReference>
<keyword evidence="6" id="KW-0235">DNA replication</keyword>
<dbReference type="GO" id="GO:0006281">
    <property type="term" value="P:DNA repair"/>
    <property type="evidence" value="ECO:0007669"/>
    <property type="project" value="UniProtKB-KW"/>
</dbReference>
<keyword evidence="18" id="KW-1185">Reference proteome</keyword>
<evidence type="ECO:0000256" key="2">
    <source>
        <dbReference type="ARBA" id="ARBA00012417"/>
    </source>
</evidence>
<keyword evidence="9" id="KW-0460">Magnesium</keyword>
<evidence type="ECO:0000256" key="8">
    <source>
        <dbReference type="ARBA" id="ARBA00022763"/>
    </source>
</evidence>
<evidence type="ECO:0000256" key="1">
    <source>
        <dbReference type="ARBA" id="ARBA00010945"/>
    </source>
</evidence>
<feature type="domain" description="DNA polymerase IV/DNA polymerase iota-like thumb" evidence="14">
    <location>
        <begin position="6"/>
        <end position="53"/>
    </location>
</feature>
<gene>
    <name evidence="15" type="primary">dinB_4</name>
    <name evidence="15" type="ORF">RTCCBAU85039_5185</name>
    <name evidence="16" type="ORF">SAMN05216228_102885</name>
</gene>
<dbReference type="InterPro" id="IPR017961">
    <property type="entry name" value="DNA_pol_Y-fam_little_finger"/>
</dbReference>
<keyword evidence="7" id="KW-0479">Metal-binding</keyword>
<dbReference type="Proteomes" id="UP000183063">
    <property type="component" value="Unassembled WGS sequence"/>
</dbReference>
<dbReference type="FunFam" id="3.30.1490.100:FF:000004">
    <property type="entry name" value="DNA polymerase IV"/>
    <property type="match status" value="1"/>
</dbReference>
<evidence type="ECO:0000256" key="9">
    <source>
        <dbReference type="ARBA" id="ARBA00022842"/>
    </source>
</evidence>